<feature type="region of interest" description="Disordered" evidence="8">
    <location>
        <begin position="154"/>
        <end position="191"/>
    </location>
</feature>
<feature type="compositionally biased region" description="Low complexity" evidence="8">
    <location>
        <begin position="559"/>
        <end position="570"/>
    </location>
</feature>
<feature type="compositionally biased region" description="Low complexity" evidence="8">
    <location>
        <begin position="1574"/>
        <end position="1583"/>
    </location>
</feature>
<evidence type="ECO:0000256" key="5">
    <source>
        <dbReference type="ARBA" id="ARBA00023054"/>
    </source>
</evidence>
<dbReference type="Proteomes" id="UP001304243">
    <property type="component" value="Unassembled WGS sequence"/>
</dbReference>
<dbReference type="InterPro" id="IPR019821">
    <property type="entry name" value="Kinesin_motor_CS"/>
</dbReference>
<dbReference type="PANTHER" id="PTHR47969">
    <property type="entry name" value="CHROMOSOME-ASSOCIATED KINESIN KIF4A-RELATED"/>
    <property type="match status" value="1"/>
</dbReference>
<dbReference type="PROSITE" id="PS50067">
    <property type="entry name" value="KINESIN_MOTOR_2"/>
    <property type="match status" value="1"/>
</dbReference>
<sequence length="1768" mass="197810">MTLTNTNNTPSPTTMISNTTAVQVALRVRPLTQQDRSQPRFSNSTDSDVIKTYENSVTIVPHQKSFQFDHVFDVNSTQEQVFTSVASNFVDRFIDGYNVTILAYGQTSSGKTYTMGTAIDDHSNPDQEGIIPRAMSALFQRLNDIQKQSANTNLPIQQQQQQQQQPQKRAIPASGLSTFPPASGLRVPRRSASTVKLRPVSMIAPPRRGSSSSLNSSCSLPLNEKSAKYTVHVSFIEIYNEELIDLLNPAPPHERTPVTIREDTKGHIIWTGLKEVPVGSTEDVLRFLQMGTENRATGSTDMNAKSSRSHAIFSVTLKQEKWVPSTKKTSPSVSRSTASNVSSGLNHRHSTLNVKAMAAQMEKRSTSPTLAAADEEDGEWMVSNSKFHFVDLAGSERLKRTAAQGDRRKEGININAGLLALGNVISALSDPSSKKSTHVPYRDSKLTRLLQDSLGGNSTTLMIACVSPAEINLTETINTIKYAYRARNIRNKTEKNEAEEWMTSDNLDHLRQIISKLKMEVKMLKNSSPHHRNSPSPMSSTGSGSPKAHTTVFAHGHHGIISPSSSSISDSDPHPSTCPSMSATTNITMPDSSTSLELCDAQNHGSHNNDVAIMVADLRRQIEELQNEVTVTRERNLLVEKELRQKASTTEAADNEFQHLVEPVIEEYEKSISGLESQLAMARAALSHSEQALEEQQAKITEYETMQATEVQALEELKARLSAAIDRERSSETYCLELEAQLQKSVHDGHKDQQILSELREKIMKFKEMDEHTEQYISDLEARISASELEKTKLTEKIASLSVVGDVSAQHDDLAHSEASFNQALEKQLAECQTKCQELEQELALVKEQHVLKAEFTDRAIQSKDYVDKEKATKIAELAALLTEKESQVLSLESRLDEINAMKSELAALRQSHLDETTRLEDNLTNLKAAHQTQLLEEQQRSQELQDTLKSLTETHASEMNQAKSVYADLQHEMRQQEIASQSTLREHLQELEKFKSDINALQLVEEKQDAIIQGLEAKLEEMDRLVSSLQTQLEERNQTIQLLEADNASKTEAAATMQRKLESVLKDVCGMGSEKKQLERVMSFVEGTLRLQDAKSDKTMETLEDIKHHYKVREEEIEEKRRTVNLLSAEKDELSQSLERISQRASQGDAMVKNLESELSEARLSLSEQANLVLQLKQEQSQTEFELQRVQALEARVQELDKEIELQQQAKSEKQKELEQLEHAVQKQLVQNEELIRTIAELEATIKEERALASLQDSTGMVAELESKLTALQQAKKREDDVWKAQMEKTKEELFITRKENMEYKQKIEQLQASLAQVKKEIATVTPVNSSFETITVDESEDEQDLDLDHVECILHLKNEASSSSSNQQDLLNRIMQLQEDNAQLLKHNDDLESQLVLQRGQLTLETKNLELELMKLTAANDRLEKEMEQVIPRSSATGLTAHNRESMQFTSPPQTPRVSSPPPPTASNSTGSIIQYKLQRDISQSSIAKLSKSGSYRSVSTMLIDGNHNAAAEEEALKRMSSISMKSDVVPRPSSSLRSSRTLINSSNLPPPTAPPSNPLPPIPTPLPALPSAPSSPLLLGGTTGDLSDHGSDPGSPSMHPITVGASSQSSLHRQDSTASTSFSEIMNSTSSANFTSEQYDKLIRSLQRKAQFAENDVRAHQEVISKLESQLSRSESSVREVKKQLDLLSREKQAYNLEIQNLRTQVTQIQTQQKTLSDESSVERKELEEKLEQQKLLKEKAEKARRILENRMDELMNKKSKFMCF</sequence>
<keyword evidence="11" id="KW-1185">Reference proteome</keyword>
<evidence type="ECO:0000256" key="8">
    <source>
        <dbReference type="SAM" id="MobiDB-lite"/>
    </source>
</evidence>
<feature type="coiled-coil region" evidence="7">
    <location>
        <begin position="1369"/>
        <end position="1428"/>
    </location>
</feature>
<gene>
    <name evidence="10" type="primary">dot2</name>
    <name evidence="10" type="ORF">ATC70_004241</name>
</gene>
<evidence type="ECO:0000256" key="2">
    <source>
        <dbReference type="ARBA" id="ARBA00022490"/>
    </source>
</evidence>
<reference evidence="10 11" key="1">
    <citation type="submission" date="2022-11" db="EMBL/GenBank/DDBJ databases">
        <title>Mucor velutinosus strain NIH1002 WGS.</title>
        <authorList>
            <person name="Subramanian P."/>
            <person name="Mullikin J.C."/>
            <person name="Segre J.A."/>
            <person name="Zelazny A.M."/>
        </authorList>
    </citation>
    <scope>NUCLEOTIDE SEQUENCE [LARGE SCALE GENOMIC DNA]</scope>
    <source>
        <strain evidence="10 11">NIH1002</strain>
    </source>
</reference>
<comment type="subcellular location">
    <subcellularLocation>
        <location evidence="1">Cytoplasm</location>
    </subcellularLocation>
</comment>
<feature type="compositionally biased region" description="Pro residues" evidence="8">
    <location>
        <begin position="1455"/>
        <end position="1467"/>
    </location>
</feature>
<feature type="binding site" evidence="6">
    <location>
        <begin position="105"/>
        <end position="112"/>
    </location>
    <ligand>
        <name>ATP</name>
        <dbReference type="ChEBI" id="CHEBI:30616"/>
    </ligand>
</feature>
<feature type="coiled-coil region" evidence="7">
    <location>
        <begin position="822"/>
        <end position="849"/>
    </location>
</feature>
<dbReference type="GO" id="GO:0007052">
    <property type="term" value="P:mitotic spindle organization"/>
    <property type="evidence" value="ECO:0007669"/>
    <property type="project" value="TreeGrafter"/>
</dbReference>
<feature type="region of interest" description="Disordered" evidence="8">
    <location>
        <begin position="525"/>
        <end position="589"/>
    </location>
</feature>
<feature type="compositionally biased region" description="Pro residues" evidence="8">
    <location>
        <begin position="1551"/>
        <end position="1573"/>
    </location>
</feature>
<evidence type="ECO:0000313" key="11">
    <source>
        <dbReference type="Proteomes" id="UP001304243"/>
    </source>
</evidence>
<feature type="compositionally biased region" description="Low complexity" evidence="8">
    <location>
        <begin position="1533"/>
        <end position="1550"/>
    </location>
</feature>
<dbReference type="GO" id="GO:0008017">
    <property type="term" value="F:microtubule binding"/>
    <property type="evidence" value="ECO:0007669"/>
    <property type="project" value="InterPro"/>
</dbReference>
<dbReference type="SUPFAM" id="SSF52540">
    <property type="entry name" value="P-loop containing nucleoside triphosphate hydrolases"/>
    <property type="match status" value="1"/>
</dbReference>
<dbReference type="InterPro" id="IPR027417">
    <property type="entry name" value="P-loop_NTPase"/>
</dbReference>
<evidence type="ECO:0000313" key="10">
    <source>
        <dbReference type="EMBL" id="KAK4521707.1"/>
    </source>
</evidence>
<dbReference type="InterPro" id="IPR036961">
    <property type="entry name" value="Kinesin_motor_dom_sf"/>
</dbReference>
<dbReference type="GO" id="GO:0005737">
    <property type="term" value="C:cytoplasm"/>
    <property type="evidence" value="ECO:0007669"/>
    <property type="project" value="UniProtKB-SubCell"/>
</dbReference>
<evidence type="ECO:0000259" key="9">
    <source>
        <dbReference type="PROSITE" id="PS50067"/>
    </source>
</evidence>
<dbReference type="GO" id="GO:0007018">
    <property type="term" value="P:microtubule-based movement"/>
    <property type="evidence" value="ECO:0007669"/>
    <property type="project" value="InterPro"/>
</dbReference>
<dbReference type="InterPro" id="IPR027640">
    <property type="entry name" value="Kinesin-like_fam"/>
</dbReference>
<dbReference type="RefSeq" id="XP_064688373.1">
    <property type="nucleotide sequence ID" value="XM_064823548.1"/>
</dbReference>
<feature type="compositionally biased region" description="Polar residues" evidence="8">
    <location>
        <begin position="1607"/>
        <end position="1627"/>
    </location>
</feature>
<protein>
    <submittedName>
        <fullName evidence="10">ESCRT II complex subunit Dot2</fullName>
    </submittedName>
</protein>
<feature type="region of interest" description="Disordered" evidence="8">
    <location>
        <begin position="324"/>
        <end position="346"/>
    </location>
</feature>
<dbReference type="GeneID" id="89947927"/>
<evidence type="ECO:0000256" key="3">
    <source>
        <dbReference type="ARBA" id="ARBA00022741"/>
    </source>
</evidence>
<dbReference type="Gene3D" id="3.40.850.10">
    <property type="entry name" value="Kinesin motor domain"/>
    <property type="match status" value="1"/>
</dbReference>
<dbReference type="PRINTS" id="PR00380">
    <property type="entry name" value="KINESINHEAVY"/>
</dbReference>
<feature type="compositionally biased region" description="Low complexity" evidence="8">
    <location>
        <begin position="157"/>
        <end position="167"/>
    </location>
</feature>
<feature type="coiled-coil region" evidence="7">
    <location>
        <begin position="875"/>
        <end position="1047"/>
    </location>
</feature>
<keyword evidence="2" id="KW-0963">Cytoplasm</keyword>
<feature type="compositionally biased region" description="Low complexity" evidence="8">
    <location>
        <begin position="534"/>
        <end position="546"/>
    </location>
</feature>
<dbReference type="Pfam" id="PF00225">
    <property type="entry name" value="Kinesin"/>
    <property type="match status" value="2"/>
</dbReference>
<evidence type="ECO:0000256" key="7">
    <source>
        <dbReference type="SAM" id="Coils"/>
    </source>
</evidence>
<dbReference type="GO" id="GO:0005875">
    <property type="term" value="C:microtubule associated complex"/>
    <property type="evidence" value="ECO:0007669"/>
    <property type="project" value="TreeGrafter"/>
</dbReference>
<feature type="domain" description="Kinesin motor" evidence="9">
    <location>
        <begin position="21"/>
        <end position="489"/>
    </location>
</feature>
<keyword evidence="4 6" id="KW-0067">ATP-binding</keyword>
<evidence type="ECO:0000256" key="4">
    <source>
        <dbReference type="ARBA" id="ARBA00022840"/>
    </source>
</evidence>
<keyword evidence="5 7" id="KW-0175">Coiled coil</keyword>
<dbReference type="SMART" id="SM00129">
    <property type="entry name" value="KISc"/>
    <property type="match status" value="1"/>
</dbReference>
<dbReference type="GO" id="GO:0005524">
    <property type="term" value="F:ATP binding"/>
    <property type="evidence" value="ECO:0007669"/>
    <property type="project" value="UniProtKB-UniRule"/>
</dbReference>
<feature type="coiled-coil region" evidence="7">
    <location>
        <begin position="1639"/>
        <end position="1761"/>
    </location>
</feature>
<proteinExistence type="inferred from homology"/>
<evidence type="ECO:0000256" key="6">
    <source>
        <dbReference type="PROSITE-ProRule" id="PRU00283"/>
    </source>
</evidence>
<feature type="compositionally biased region" description="Polar residues" evidence="8">
    <location>
        <begin position="577"/>
        <end position="589"/>
    </location>
</feature>
<dbReference type="GO" id="GO:0051231">
    <property type="term" value="P:spindle elongation"/>
    <property type="evidence" value="ECO:0007669"/>
    <property type="project" value="TreeGrafter"/>
</dbReference>
<feature type="coiled-coil region" evidence="7">
    <location>
        <begin position="608"/>
        <end position="731"/>
    </location>
</feature>
<dbReference type="EMBL" id="JASEJX010000001">
    <property type="protein sequence ID" value="KAK4521707.1"/>
    <property type="molecule type" value="Genomic_DNA"/>
</dbReference>
<feature type="compositionally biased region" description="Low complexity" evidence="8">
    <location>
        <begin position="329"/>
        <end position="343"/>
    </location>
</feature>
<dbReference type="InterPro" id="IPR001752">
    <property type="entry name" value="Kinesin_motor_dom"/>
</dbReference>
<feature type="coiled-coil region" evidence="7">
    <location>
        <begin position="1111"/>
        <end position="1322"/>
    </location>
</feature>
<comment type="similarity">
    <text evidence="6">Belongs to the TRAFAC class myosin-kinesin ATPase superfamily. Kinesin family.</text>
</comment>
<dbReference type="GO" id="GO:0003777">
    <property type="term" value="F:microtubule motor activity"/>
    <property type="evidence" value="ECO:0007669"/>
    <property type="project" value="InterPro"/>
</dbReference>
<keyword evidence="3 6" id="KW-0547">Nucleotide-binding</keyword>
<accession>A0AAN7I4R0</accession>
<organism evidence="10 11">
    <name type="scientific">Mucor velutinosus</name>
    <dbReference type="NCBI Taxonomy" id="708070"/>
    <lineage>
        <taxon>Eukaryota</taxon>
        <taxon>Fungi</taxon>
        <taxon>Fungi incertae sedis</taxon>
        <taxon>Mucoromycota</taxon>
        <taxon>Mucoromycotina</taxon>
        <taxon>Mucoromycetes</taxon>
        <taxon>Mucorales</taxon>
        <taxon>Mucorineae</taxon>
        <taxon>Mucoraceae</taxon>
        <taxon>Mucor</taxon>
    </lineage>
</organism>
<dbReference type="PROSITE" id="PS00411">
    <property type="entry name" value="KINESIN_MOTOR_1"/>
    <property type="match status" value="1"/>
</dbReference>
<evidence type="ECO:0000256" key="1">
    <source>
        <dbReference type="ARBA" id="ARBA00004496"/>
    </source>
</evidence>
<keyword evidence="6" id="KW-0505">Motor protein</keyword>
<name>A0AAN7I4R0_9FUNG</name>
<dbReference type="PANTHER" id="PTHR47969:SF15">
    <property type="entry name" value="CHROMOSOME-ASSOCIATED KINESIN KIF4A-RELATED"/>
    <property type="match status" value="1"/>
</dbReference>
<comment type="caution">
    <text evidence="10">The sequence shown here is derived from an EMBL/GenBank/DDBJ whole genome shotgun (WGS) entry which is preliminary data.</text>
</comment>
<feature type="region of interest" description="Disordered" evidence="8">
    <location>
        <begin position="1436"/>
        <end position="1472"/>
    </location>
</feature>
<feature type="region of interest" description="Disordered" evidence="8">
    <location>
        <begin position="1525"/>
        <end position="1627"/>
    </location>
</feature>